<evidence type="ECO:0000313" key="3">
    <source>
        <dbReference type="EMBL" id="EEC48649.1"/>
    </source>
</evidence>
<feature type="region of interest" description="Disordered" evidence="1">
    <location>
        <begin position="99"/>
        <end position="122"/>
    </location>
</feature>
<evidence type="ECO:0000313" key="4">
    <source>
        <dbReference type="Proteomes" id="UP000000759"/>
    </source>
</evidence>
<keyword evidence="2" id="KW-0732">Signal</keyword>
<feature type="signal peptide" evidence="2">
    <location>
        <begin position="1"/>
        <end position="17"/>
    </location>
</feature>
<organism evidence="3 4">
    <name type="scientific">Phaeodactylum tricornutum (strain CCAP 1055/1)</name>
    <dbReference type="NCBI Taxonomy" id="556484"/>
    <lineage>
        <taxon>Eukaryota</taxon>
        <taxon>Sar</taxon>
        <taxon>Stramenopiles</taxon>
        <taxon>Ochrophyta</taxon>
        <taxon>Bacillariophyta</taxon>
        <taxon>Bacillariophyceae</taxon>
        <taxon>Bacillariophycidae</taxon>
        <taxon>Naviculales</taxon>
        <taxon>Phaeodactylaceae</taxon>
        <taxon>Phaeodactylum</taxon>
    </lineage>
</organism>
<reference evidence="4" key="2">
    <citation type="submission" date="2008-08" db="EMBL/GenBank/DDBJ databases">
        <authorList>
            <consortium name="Diatom Consortium"/>
            <person name="Grigoriev I."/>
            <person name="Grimwood J."/>
            <person name="Kuo A."/>
            <person name="Otillar R.P."/>
            <person name="Salamov A."/>
            <person name="Detter J.C."/>
            <person name="Lindquist E."/>
            <person name="Shapiro H."/>
            <person name="Lucas S."/>
            <person name="Glavina del Rio T."/>
            <person name="Pitluck S."/>
            <person name="Rokhsar D."/>
            <person name="Bowler C."/>
        </authorList>
    </citation>
    <scope>GENOME REANNOTATION</scope>
    <source>
        <strain evidence="4">CCAP 1055/1</strain>
    </source>
</reference>
<dbReference type="OMA" id="SINEVRC"/>
<dbReference type="AlphaFoldDB" id="B7FY23"/>
<dbReference type="eggNOG" id="ENOG502S4FM">
    <property type="taxonomic scope" value="Eukaryota"/>
</dbReference>
<keyword evidence="4" id="KW-1185">Reference proteome</keyword>
<dbReference type="PANTHER" id="PTHR46609:SF6">
    <property type="entry name" value="EXONUCLEASE, PHAGE-TYPE_RECB, C-TERMINAL DOMAIN-CONTAINING PROTEIN-RELATED"/>
    <property type="match status" value="1"/>
</dbReference>
<dbReference type="GeneID" id="7200736"/>
<evidence type="ECO:0000256" key="2">
    <source>
        <dbReference type="SAM" id="SignalP"/>
    </source>
</evidence>
<dbReference type="GO" id="GO:0006281">
    <property type="term" value="P:DNA repair"/>
    <property type="evidence" value="ECO:0007669"/>
    <property type="project" value="UniProtKB-ARBA"/>
</dbReference>
<dbReference type="RefSeq" id="XP_002179663.1">
    <property type="nucleotide sequence ID" value="XM_002179627.1"/>
</dbReference>
<dbReference type="InterPro" id="IPR011604">
    <property type="entry name" value="PDDEXK-like_dom_sf"/>
</dbReference>
<dbReference type="HOGENOM" id="CLU_515347_0_0_1"/>
<dbReference type="InParanoid" id="B7FY23"/>
<dbReference type="EMBL" id="CM000610">
    <property type="protein sequence ID" value="EEC48649.1"/>
    <property type="molecule type" value="Genomic_DNA"/>
</dbReference>
<dbReference type="PaxDb" id="2850-Phatr45549"/>
<feature type="chain" id="PRO_5002855584" description="YqaJ viral recombinase domain-containing protein" evidence="2">
    <location>
        <begin position="18"/>
        <end position="529"/>
    </location>
</feature>
<protein>
    <recommendedName>
        <fullName evidence="5">YqaJ viral recombinase domain-containing protein</fullName>
    </recommendedName>
</protein>
<dbReference type="SUPFAM" id="SSF52980">
    <property type="entry name" value="Restriction endonuclease-like"/>
    <property type="match status" value="1"/>
</dbReference>
<dbReference type="STRING" id="556484.B7FY23"/>
<reference evidence="3 4" key="1">
    <citation type="journal article" date="2008" name="Nature">
        <title>The Phaeodactylum genome reveals the evolutionary history of diatom genomes.</title>
        <authorList>
            <person name="Bowler C."/>
            <person name="Allen A.E."/>
            <person name="Badger J.H."/>
            <person name="Grimwood J."/>
            <person name="Jabbari K."/>
            <person name="Kuo A."/>
            <person name="Maheswari U."/>
            <person name="Martens C."/>
            <person name="Maumus F."/>
            <person name="Otillar R.P."/>
            <person name="Rayko E."/>
            <person name="Salamov A."/>
            <person name="Vandepoele K."/>
            <person name="Beszteri B."/>
            <person name="Gruber A."/>
            <person name="Heijde M."/>
            <person name="Katinka M."/>
            <person name="Mock T."/>
            <person name="Valentin K."/>
            <person name="Verret F."/>
            <person name="Berges J.A."/>
            <person name="Brownlee C."/>
            <person name="Cadoret J.P."/>
            <person name="Chiovitti A."/>
            <person name="Choi C.J."/>
            <person name="Coesel S."/>
            <person name="De Martino A."/>
            <person name="Detter J.C."/>
            <person name="Durkin C."/>
            <person name="Falciatore A."/>
            <person name="Fournet J."/>
            <person name="Haruta M."/>
            <person name="Huysman M.J."/>
            <person name="Jenkins B.D."/>
            <person name="Jiroutova K."/>
            <person name="Jorgensen R.E."/>
            <person name="Joubert Y."/>
            <person name="Kaplan A."/>
            <person name="Kroger N."/>
            <person name="Kroth P.G."/>
            <person name="La Roche J."/>
            <person name="Lindquist E."/>
            <person name="Lommer M."/>
            <person name="Martin-Jezequel V."/>
            <person name="Lopez P.J."/>
            <person name="Lucas S."/>
            <person name="Mangogna M."/>
            <person name="McGinnis K."/>
            <person name="Medlin L.K."/>
            <person name="Montsant A."/>
            <person name="Oudot-Le Secq M.P."/>
            <person name="Napoli C."/>
            <person name="Obornik M."/>
            <person name="Parker M.S."/>
            <person name="Petit J.L."/>
            <person name="Porcel B.M."/>
            <person name="Poulsen N."/>
            <person name="Robison M."/>
            <person name="Rychlewski L."/>
            <person name="Rynearson T.A."/>
            <person name="Schmutz J."/>
            <person name="Shapiro H."/>
            <person name="Siaut M."/>
            <person name="Stanley M."/>
            <person name="Sussman M.R."/>
            <person name="Taylor A.R."/>
            <person name="Vardi A."/>
            <person name="von Dassow P."/>
            <person name="Vyverman W."/>
            <person name="Willis A."/>
            <person name="Wyrwicz L.S."/>
            <person name="Rokhsar D.S."/>
            <person name="Weissenbach J."/>
            <person name="Armbrust E.V."/>
            <person name="Green B.R."/>
            <person name="Van de Peer Y."/>
            <person name="Grigoriev I.V."/>
        </authorList>
    </citation>
    <scope>NUCLEOTIDE SEQUENCE [LARGE SCALE GENOMIC DNA]</scope>
    <source>
        <strain evidence="3 4">CCAP 1055/1</strain>
    </source>
</reference>
<dbReference type="OrthoDB" id="535128at2759"/>
<dbReference type="InterPro" id="IPR051703">
    <property type="entry name" value="NF-kappa-B_Signaling_Reg"/>
</dbReference>
<sequence length="529" mass="59608">MWYLIGTALLSLAVIMADWCLDAFTPARDRGLAPSQLLVATLSRKTKKPAASKTSNLLVPSQVMNGRNCVAQNADTSESEAVQSESEIRTLIETPSVASTANSIRRNRRQRRPKQPAVNKKKATIASFPATGNLPDIFWRAVPMDHLREHPRFVPLPQPEFVAKLSCLEDARLFQQGSWQWDALHNGRCTTSQAVAALGFLEPTAAEVLGVPPAWRRGGGGAFHRLGKPALRTLDEMNAILCEGAKANSTTIDEVTDLWDDDDVQNTTFFARYLHETDDEEIKERTEQLRRLGQGDYLDKAVRLLWGNTQEATALLTAINYFTKTDKKVVLKEVGMCGAGLDLNQTDLRSSLLIGATPDGVLHYDDGSIEAVEVKNHCPFYSNRGRKRNGGNIKRFSVGNWPWKDTSGVFSQYIPQLQMEMLCLGTGCRSAVMVRQSATNGALILRMKRDDEWIEEMLYWLHRFQCDYVEAKKAPPRDFFWDSPEKMDRSRYRRFVNRTAEIRNAVKLVAEIPNDQIQRVEEDAPMFLD</sequence>
<evidence type="ECO:0000256" key="1">
    <source>
        <dbReference type="SAM" id="MobiDB-lite"/>
    </source>
</evidence>
<dbReference type="Proteomes" id="UP000000759">
    <property type="component" value="Chromosome 7"/>
</dbReference>
<dbReference type="Gene3D" id="3.90.320.10">
    <property type="match status" value="1"/>
</dbReference>
<dbReference type="KEGG" id="pti:PHATRDRAFT_45549"/>
<proteinExistence type="predicted"/>
<name>B7FY23_PHATC</name>
<gene>
    <name evidence="3" type="ORF">PHATRDRAFT_45549</name>
</gene>
<accession>B7FY23</accession>
<dbReference type="PANTHER" id="PTHR46609">
    <property type="entry name" value="EXONUCLEASE, PHAGE-TYPE/RECB, C-TERMINAL DOMAIN-CONTAINING PROTEIN"/>
    <property type="match status" value="1"/>
</dbReference>
<dbReference type="InterPro" id="IPR011335">
    <property type="entry name" value="Restrct_endonuc-II-like"/>
</dbReference>
<feature type="compositionally biased region" description="Basic residues" evidence="1">
    <location>
        <begin position="105"/>
        <end position="122"/>
    </location>
</feature>
<evidence type="ECO:0008006" key="5">
    <source>
        <dbReference type="Google" id="ProtNLM"/>
    </source>
</evidence>